<dbReference type="STRING" id="33888.A6122_2056"/>
<dbReference type="OrthoDB" id="9789139at2"/>
<organism evidence="2 3">
    <name type="scientific">Rathayibacter tritici</name>
    <dbReference type="NCBI Taxonomy" id="33888"/>
    <lineage>
        <taxon>Bacteria</taxon>
        <taxon>Bacillati</taxon>
        <taxon>Actinomycetota</taxon>
        <taxon>Actinomycetes</taxon>
        <taxon>Micrococcales</taxon>
        <taxon>Microbacteriaceae</taxon>
        <taxon>Rathayibacter</taxon>
    </lineage>
</organism>
<name>A0A160KTN7_9MICO</name>
<dbReference type="EMBL" id="CP015515">
    <property type="protein sequence ID" value="AND17180.1"/>
    <property type="molecule type" value="Genomic_DNA"/>
</dbReference>
<evidence type="ECO:0008006" key="4">
    <source>
        <dbReference type="Google" id="ProtNLM"/>
    </source>
</evidence>
<dbReference type="CDD" id="cd16413">
    <property type="entry name" value="DGQHR_domain"/>
    <property type="match status" value="1"/>
</dbReference>
<dbReference type="AlphaFoldDB" id="A0A160KTN7"/>
<reference evidence="2 3" key="1">
    <citation type="submission" date="2016-05" db="EMBL/GenBank/DDBJ databases">
        <title>Complete genome sequence of Rathayibacter tritici NCPPB 1953.</title>
        <authorList>
            <person name="Park J."/>
            <person name="Lee H.-H."/>
            <person name="Lee S.-W."/>
            <person name="Seo Y.-S."/>
        </authorList>
    </citation>
    <scope>NUCLEOTIDE SEQUENCE [LARGE SCALE GENOMIC DNA]</scope>
    <source>
        <strain evidence="2 3">NCPPB 1953</strain>
    </source>
</reference>
<sequence length="422" mass="47382">MGHLRSLSDVHQRDASGVTPRSQDTSVQRSLEEDRTSEIRRYIHVGYPLSSMGKRQLDSGERRSLRKPGWLPTAIIANVVPPGDKRGSSHLATDDAVSVEIDGDNNARIELPKSWTPSKWRPLGAHPLEIIDGQHRLSAFDEDGSDDFEVPVVLFVGLDFSWQAYLFWTVNIKPKRINASLAYDLYPLLREQDWLEAGESLNVYRETRAQELVESLWGDARSVWYDRINMLGQTGMKAQRPVTQAAFVRSLTTTFVRPFRGNKGFGGLFGGAANNSGLNWPRGQQSAFLIFAWQALAEAVFNDRHIEWALDLRRAGEVLVEPDDPRNDPAFSGETSLLASDQGVRGFHMVLNDLAYLGQIELQLAEWRIDEDMKVSPESQLDEAMETLSSNEIGRFLTELGGLCKIRLIEMDLRVSVTNNTG</sequence>
<dbReference type="Proteomes" id="UP000077071">
    <property type="component" value="Chromosome"/>
</dbReference>
<evidence type="ECO:0000313" key="3">
    <source>
        <dbReference type="Proteomes" id="UP000077071"/>
    </source>
</evidence>
<feature type="region of interest" description="Disordered" evidence="1">
    <location>
        <begin position="1"/>
        <end position="35"/>
    </location>
</feature>
<proteinExistence type="predicted"/>
<accession>A0A160KTN7</accession>
<keyword evidence="3" id="KW-1185">Reference proteome</keyword>
<dbReference type="KEGG" id="rtn:A6122_2056"/>
<evidence type="ECO:0000313" key="2">
    <source>
        <dbReference type="EMBL" id="AND17180.1"/>
    </source>
</evidence>
<feature type="compositionally biased region" description="Basic and acidic residues" evidence="1">
    <location>
        <begin position="1"/>
        <end position="14"/>
    </location>
</feature>
<protein>
    <recommendedName>
        <fullName evidence="4">DGQHR domain-containing protein</fullName>
    </recommendedName>
</protein>
<dbReference type="PATRIC" id="fig|33888.3.peg.2276"/>
<evidence type="ECO:0000256" key="1">
    <source>
        <dbReference type="SAM" id="MobiDB-lite"/>
    </source>
</evidence>
<gene>
    <name evidence="2" type="ORF">A6122_2056</name>
</gene>
<feature type="compositionally biased region" description="Polar residues" evidence="1">
    <location>
        <begin position="19"/>
        <end position="29"/>
    </location>
</feature>